<feature type="domain" description="ABC transmembrane type-1" evidence="10">
    <location>
        <begin position="70"/>
        <end position="277"/>
    </location>
</feature>
<evidence type="ECO:0000256" key="8">
    <source>
        <dbReference type="ARBA" id="ARBA00025323"/>
    </source>
</evidence>
<accession>A0A0M4CVL3</accession>
<dbReference type="STRING" id="931089.CDES_01205"/>
<evidence type="ECO:0000256" key="9">
    <source>
        <dbReference type="RuleBase" id="RU363032"/>
    </source>
</evidence>
<dbReference type="InterPro" id="IPR005667">
    <property type="entry name" value="Sulph_transpt2"/>
</dbReference>
<dbReference type="Pfam" id="PF00528">
    <property type="entry name" value="BPD_transp_1"/>
    <property type="match status" value="1"/>
</dbReference>
<keyword evidence="4 9" id="KW-0812">Transmembrane</keyword>
<dbReference type="GO" id="GO:0005886">
    <property type="term" value="C:plasma membrane"/>
    <property type="evidence" value="ECO:0007669"/>
    <property type="project" value="UniProtKB-SubCell"/>
</dbReference>
<evidence type="ECO:0000256" key="3">
    <source>
        <dbReference type="ARBA" id="ARBA00022448"/>
    </source>
</evidence>
<evidence type="ECO:0000256" key="7">
    <source>
        <dbReference type="ARBA" id="ARBA00023136"/>
    </source>
</evidence>
<dbReference type="GO" id="GO:0015419">
    <property type="term" value="F:ABC-type sulfate transporter activity"/>
    <property type="evidence" value="ECO:0007669"/>
    <property type="project" value="InterPro"/>
</dbReference>
<dbReference type="OrthoDB" id="9774448at2"/>
<comment type="subunit">
    <text evidence="2">The complex is composed of two ATP-binding proteins (CysA), two transmembrane proteins (CysT and CysW) and a solute-binding protein (CysP).</text>
</comment>
<dbReference type="KEGG" id="cdx:CDES_01205"/>
<dbReference type="PANTHER" id="PTHR30406">
    <property type="entry name" value="SULFATE TRANSPORT SYSTEM PERMEASE PROTEIN"/>
    <property type="match status" value="1"/>
</dbReference>
<keyword evidence="6" id="KW-0764">Sulfate transport</keyword>
<name>A0A0M4CVL3_9CORY</name>
<feature type="transmembrane region" description="Helical" evidence="9">
    <location>
        <begin position="258"/>
        <end position="279"/>
    </location>
</feature>
<dbReference type="EMBL" id="CP009220">
    <property type="protein sequence ID" value="ALC04720.1"/>
    <property type="molecule type" value="Genomic_DNA"/>
</dbReference>
<comment type="function">
    <text evidence="8">Part of the ABC transporter complex CysAWTP (TC 3.A.1.6.1) involved in sulfate/thiosulfate import. Probably responsible for the translocation of the substrate across the membrane.</text>
</comment>
<dbReference type="Gene3D" id="1.10.3720.10">
    <property type="entry name" value="MetI-like"/>
    <property type="match status" value="1"/>
</dbReference>
<reference evidence="11 12" key="1">
    <citation type="submission" date="2014-08" db="EMBL/GenBank/DDBJ databases">
        <title>Complete genome sequence of Corynebacterium deserti GIMN1.010 (=DSM 45689), isolated from desert sand in western China.</title>
        <authorList>
            <person name="Ruckert C."/>
            <person name="Albersmeier A."/>
            <person name="Kalinowski J."/>
        </authorList>
    </citation>
    <scope>NUCLEOTIDE SEQUENCE [LARGE SCALE GENOMIC DNA]</scope>
    <source>
        <strain evidence="11 12">GIMN1.010</strain>
    </source>
</reference>
<evidence type="ECO:0000256" key="4">
    <source>
        <dbReference type="ARBA" id="ARBA00022692"/>
    </source>
</evidence>
<keyword evidence="7 9" id="KW-0472">Membrane</keyword>
<evidence type="ECO:0000256" key="5">
    <source>
        <dbReference type="ARBA" id="ARBA00022989"/>
    </source>
</evidence>
<feature type="transmembrane region" description="Helical" evidence="9">
    <location>
        <begin position="145"/>
        <end position="169"/>
    </location>
</feature>
<comment type="subcellular location">
    <subcellularLocation>
        <location evidence="9">Cell membrane</location>
        <topology evidence="9">Multi-pass membrane protein</topology>
    </subcellularLocation>
    <subcellularLocation>
        <location evidence="1">Membrane</location>
        <topology evidence="1">Multi-pass membrane protein</topology>
    </subcellularLocation>
</comment>
<keyword evidence="3 9" id="KW-0813">Transport</keyword>
<feature type="transmembrane region" description="Helical" evidence="9">
    <location>
        <begin position="21"/>
        <end position="52"/>
    </location>
</feature>
<dbReference type="CDD" id="cd06261">
    <property type="entry name" value="TM_PBP2"/>
    <property type="match status" value="1"/>
</dbReference>
<dbReference type="PROSITE" id="PS50928">
    <property type="entry name" value="ABC_TM1"/>
    <property type="match status" value="1"/>
</dbReference>
<evidence type="ECO:0000256" key="2">
    <source>
        <dbReference type="ARBA" id="ARBA00011779"/>
    </source>
</evidence>
<evidence type="ECO:0000259" key="10">
    <source>
        <dbReference type="PROSITE" id="PS50928"/>
    </source>
</evidence>
<dbReference type="InterPro" id="IPR035906">
    <property type="entry name" value="MetI-like_sf"/>
</dbReference>
<organism evidence="11 12">
    <name type="scientific">Corynebacterium deserti GIMN1.010</name>
    <dbReference type="NCBI Taxonomy" id="931089"/>
    <lineage>
        <taxon>Bacteria</taxon>
        <taxon>Bacillati</taxon>
        <taxon>Actinomycetota</taxon>
        <taxon>Actinomycetes</taxon>
        <taxon>Mycobacteriales</taxon>
        <taxon>Corynebacteriaceae</taxon>
        <taxon>Corynebacterium</taxon>
    </lineage>
</organism>
<dbReference type="InterPro" id="IPR000515">
    <property type="entry name" value="MetI-like"/>
</dbReference>
<evidence type="ECO:0000256" key="1">
    <source>
        <dbReference type="ARBA" id="ARBA00004141"/>
    </source>
</evidence>
<feature type="transmembrane region" description="Helical" evidence="9">
    <location>
        <begin position="72"/>
        <end position="96"/>
    </location>
</feature>
<keyword evidence="5 9" id="KW-1133">Transmembrane helix</keyword>
<evidence type="ECO:0000256" key="6">
    <source>
        <dbReference type="ARBA" id="ARBA00023032"/>
    </source>
</evidence>
<dbReference type="RefSeq" id="WP_053543902.1">
    <property type="nucleotide sequence ID" value="NZ_CP009220.1"/>
</dbReference>
<dbReference type="PANTHER" id="PTHR30406:SF8">
    <property type="entry name" value="SULFATE TRANSPORT SYSTEM PERMEASE PROTEIN CYST"/>
    <property type="match status" value="1"/>
</dbReference>
<evidence type="ECO:0000313" key="11">
    <source>
        <dbReference type="EMBL" id="ALC04720.1"/>
    </source>
</evidence>
<feature type="transmembrane region" description="Helical" evidence="9">
    <location>
        <begin position="108"/>
        <end position="133"/>
    </location>
</feature>
<dbReference type="Proteomes" id="UP000068067">
    <property type="component" value="Chromosome"/>
</dbReference>
<gene>
    <name evidence="11" type="ORF">CDES_01205</name>
</gene>
<keyword evidence="12" id="KW-1185">Reference proteome</keyword>
<evidence type="ECO:0000313" key="12">
    <source>
        <dbReference type="Proteomes" id="UP000068067"/>
    </source>
</evidence>
<dbReference type="AlphaFoldDB" id="A0A0M4CVL3"/>
<feature type="transmembrane region" description="Helical" evidence="9">
    <location>
        <begin position="202"/>
        <end position="222"/>
    </location>
</feature>
<comment type="similarity">
    <text evidence="9">Belongs to the binding-protein-dependent transport system permease family.</text>
</comment>
<proteinExistence type="inferred from homology"/>
<dbReference type="PATRIC" id="fig|931089.4.peg.249"/>
<dbReference type="SUPFAM" id="SSF161098">
    <property type="entry name" value="MetI-like"/>
    <property type="match status" value="1"/>
</dbReference>
<protein>
    <recommendedName>
        <fullName evidence="10">ABC transmembrane type-1 domain-containing protein</fullName>
    </recommendedName>
</protein>
<sequence>MVLAQSKRPRSKRSRSKRPRAANYILPGWLLIPASIALVLIIGPIFALLLQIPWARSWELLTEPESLQTVRLSITTATLSTVVCAICGFPLALALHQFQRNHPKATSVITMLVYAPLVLSPMVSGLALTFLWGRRGLVGSWLNEVGIPITFTTTAVIFAQVFVALPFFVSTVTTALRGIPVQFEEIAATEGATRWEIMNKMIIPLAMPGIVTGMILGFARALGEYGATLTFAGNIAGVTRTIPLHIELGLSSNDMDKALGAVIMLLAVYVLIIGAIAALRMYRKV</sequence>